<feature type="region of interest" description="Disordered" evidence="1">
    <location>
        <begin position="81"/>
        <end position="199"/>
    </location>
</feature>
<dbReference type="GO" id="GO:0005634">
    <property type="term" value="C:nucleus"/>
    <property type="evidence" value="ECO:0007669"/>
    <property type="project" value="TreeGrafter"/>
</dbReference>
<accession>A0AAN9A7D8</accession>
<dbReference type="Gene3D" id="1.10.150.50">
    <property type="entry name" value="Transcription Factor, Ets-1"/>
    <property type="match status" value="1"/>
</dbReference>
<dbReference type="PANTHER" id="PTHR21359:SF1">
    <property type="entry name" value="DUF5577 DOMAIN-CONTAINING PROTEIN"/>
    <property type="match status" value="1"/>
</dbReference>
<dbReference type="InterPro" id="IPR013761">
    <property type="entry name" value="SAM/pointed_sf"/>
</dbReference>
<name>A0AAN9A7D8_HALRR</name>
<dbReference type="InterPro" id="IPR039161">
    <property type="entry name" value="C19orf47-like"/>
</dbReference>
<dbReference type="PANTHER" id="PTHR21359">
    <property type="entry name" value="DUF5577 DOMAIN-CONTAINING PROTEIN"/>
    <property type="match status" value="1"/>
</dbReference>
<comment type="caution">
    <text evidence="3">The sequence shown here is derived from an EMBL/GenBank/DDBJ whole genome shotgun (WGS) entry which is preliminary data.</text>
</comment>
<dbReference type="InterPro" id="IPR040772">
    <property type="entry name" value="C19orf47_SAM"/>
</dbReference>
<dbReference type="CDD" id="cd09531">
    <property type="entry name" value="SAM_CS047"/>
    <property type="match status" value="1"/>
</dbReference>
<reference evidence="3 4" key="1">
    <citation type="submission" date="2023-11" db="EMBL/GenBank/DDBJ databases">
        <title>Halocaridina rubra genome assembly.</title>
        <authorList>
            <person name="Smith C."/>
        </authorList>
    </citation>
    <scope>NUCLEOTIDE SEQUENCE [LARGE SCALE GENOMIC DNA]</scope>
    <source>
        <strain evidence="3">EP-1</strain>
        <tissue evidence="3">Whole</tissue>
    </source>
</reference>
<dbReference type="Proteomes" id="UP001381693">
    <property type="component" value="Unassembled WGS sequence"/>
</dbReference>
<organism evidence="3 4">
    <name type="scientific">Halocaridina rubra</name>
    <name type="common">Hawaiian red shrimp</name>
    <dbReference type="NCBI Taxonomy" id="373956"/>
    <lineage>
        <taxon>Eukaryota</taxon>
        <taxon>Metazoa</taxon>
        <taxon>Ecdysozoa</taxon>
        <taxon>Arthropoda</taxon>
        <taxon>Crustacea</taxon>
        <taxon>Multicrustacea</taxon>
        <taxon>Malacostraca</taxon>
        <taxon>Eumalacostraca</taxon>
        <taxon>Eucarida</taxon>
        <taxon>Decapoda</taxon>
        <taxon>Pleocyemata</taxon>
        <taxon>Caridea</taxon>
        <taxon>Atyoidea</taxon>
        <taxon>Atyidae</taxon>
        <taxon>Halocaridina</taxon>
    </lineage>
</organism>
<dbReference type="EMBL" id="JAXCGZ010009510">
    <property type="protein sequence ID" value="KAK7076929.1"/>
    <property type="molecule type" value="Genomic_DNA"/>
</dbReference>
<feature type="compositionally biased region" description="Low complexity" evidence="1">
    <location>
        <begin position="91"/>
        <end position="102"/>
    </location>
</feature>
<dbReference type="PROSITE" id="PS50105">
    <property type="entry name" value="SAM_DOMAIN"/>
    <property type="match status" value="1"/>
</dbReference>
<dbReference type="InterPro" id="IPR001660">
    <property type="entry name" value="SAM"/>
</dbReference>
<protein>
    <recommendedName>
        <fullName evidence="2">SAM domain-containing protein</fullName>
    </recommendedName>
</protein>
<evidence type="ECO:0000313" key="4">
    <source>
        <dbReference type="Proteomes" id="UP001381693"/>
    </source>
</evidence>
<feature type="compositionally biased region" description="Basic and acidic residues" evidence="1">
    <location>
        <begin position="107"/>
        <end position="117"/>
    </location>
</feature>
<sequence length="367" mass="40121">MSSISETSVWLKFFTEAGIPPSDATNYAISFTDNRIKQEMLLDLNKEYLRDMGITVMGDVIAILKHAKVYSAQKSRLKVLQSSIPDENEKSTSSTSGSKKNTPASRMLEHYVRKESNTRPNTPTARNKRSLDEEESVSNKRNSVFNRLGDNSVSSTTSDNPKITITMQGRSPSSDASKKSLLQRLSKEGSNGKSENEDLSYGVVRPLQYQGILKYSTKEAVERDLNTKKKLAIKRADTTTGIKSRLGMKSIPSDSTRESAGIFAKEAKILSSIKVPVKNKSSHPSASKALPKLSTAVDSSTAPLKITTTHKTENGNSERIVRVVAAASSSSVPSEREVRTVKTSGIKVMGRETTSPKPSGVFSRLLK</sequence>
<feature type="region of interest" description="Disordered" evidence="1">
    <location>
        <begin position="345"/>
        <end position="367"/>
    </location>
</feature>
<evidence type="ECO:0000259" key="2">
    <source>
        <dbReference type="PROSITE" id="PS50105"/>
    </source>
</evidence>
<feature type="compositionally biased region" description="Polar residues" evidence="1">
    <location>
        <begin position="139"/>
        <end position="175"/>
    </location>
</feature>
<evidence type="ECO:0000256" key="1">
    <source>
        <dbReference type="SAM" id="MobiDB-lite"/>
    </source>
</evidence>
<dbReference type="AlphaFoldDB" id="A0AAN9A7D8"/>
<gene>
    <name evidence="3" type="ORF">SK128_018043</name>
</gene>
<dbReference type="Pfam" id="PF18017">
    <property type="entry name" value="SAM_4"/>
    <property type="match status" value="1"/>
</dbReference>
<evidence type="ECO:0000313" key="3">
    <source>
        <dbReference type="EMBL" id="KAK7076929.1"/>
    </source>
</evidence>
<keyword evidence="4" id="KW-1185">Reference proteome</keyword>
<dbReference type="SUPFAM" id="SSF47769">
    <property type="entry name" value="SAM/Pointed domain"/>
    <property type="match status" value="1"/>
</dbReference>
<feature type="domain" description="SAM" evidence="2">
    <location>
        <begin position="2"/>
        <end position="73"/>
    </location>
</feature>
<proteinExistence type="predicted"/>